<dbReference type="EMBL" id="JAOWKY010000006">
    <property type="protein sequence ID" value="MCV2870446.1"/>
    <property type="molecule type" value="Genomic_DNA"/>
</dbReference>
<name>A0ABT2ZH58_9RHOB</name>
<evidence type="ECO:0000313" key="3">
    <source>
        <dbReference type="Proteomes" id="UP001652542"/>
    </source>
</evidence>
<dbReference type="PANTHER" id="PTHR48228">
    <property type="entry name" value="SUCCINYL-COA--D-CITRAMALATE COA-TRANSFERASE"/>
    <property type="match status" value="1"/>
</dbReference>
<dbReference type="InterPro" id="IPR050509">
    <property type="entry name" value="CoA-transferase_III"/>
</dbReference>
<dbReference type="PANTHER" id="PTHR48228:SF5">
    <property type="entry name" value="ALPHA-METHYLACYL-COA RACEMASE"/>
    <property type="match status" value="1"/>
</dbReference>
<dbReference type="InterPro" id="IPR023606">
    <property type="entry name" value="CoA-Trfase_III_dom_1_sf"/>
</dbReference>
<dbReference type="Gene3D" id="3.40.50.10540">
    <property type="entry name" value="Crotonobetainyl-coa:carnitine coa-transferase, domain 1"/>
    <property type="match status" value="1"/>
</dbReference>
<evidence type="ECO:0000256" key="1">
    <source>
        <dbReference type="SAM" id="MobiDB-lite"/>
    </source>
</evidence>
<dbReference type="RefSeq" id="WP_263736123.1">
    <property type="nucleotide sequence ID" value="NZ_JAOWKY010000006.1"/>
</dbReference>
<dbReference type="Pfam" id="PF02515">
    <property type="entry name" value="CoA_transf_3"/>
    <property type="match status" value="1"/>
</dbReference>
<accession>A0ABT2ZH58</accession>
<sequence>MSGPLRGLRIIEIAGLGPTPFAAMTLADMGAEVLRIERPGSAHIFGLNYEVLNRGRGFVTLDLKDADGRAMARRLIHRADGLVEGLRPGVMERLGLGPDDFPDNPRLVYGRMTGWGQAGPLSQTAGHDINYIALTGALHAIGTEERPVPPLNLLGDFGGGGIYLAFGMVCALFEAARSGRGQVVDAAITDGVAHLSAMIRTLLAGDAWAGGRGRNLLDGGAPYYGTYRCKCGGFVALGAIEEKFWMSFLTIAGLDPASLPDRHDPEKWSDLRALLEARFISRTRDEWAALAEGSDACLTPVLDLAEAPGHPHNVSRETFVSHEGVTQPAPAPRLSRTPGEIAEGSQKRSLDPEQVLAKWGA</sequence>
<organism evidence="2 3">
    <name type="scientific">Albidovulum marisflavi</name>
    <dbReference type="NCBI Taxonomy" id="2984159"/>
    <lineage>
        <taxon>Bacteria</taxon>
        <taxon>Pseudomonadati</taxon>
        <taxon>Pseudomonadota</taxon>
        <taxon>Alphaproteobacteria</taxon>
        <taxon>Rhodobacterales</taxon>
        <taxon>Paracoccaceae</taxon>
        <taxon>Albidovulum</taxon>
    </lineage>
</organism>
<dbReference type="SUPFAM" id="SSF89796">
    <property type="entry name" value="CoA-transferase family III (CaiB/BaiF)"/>
    <property type="match status" value="1"/>
</dbReference>
<feature type="region of interest" description="Disordered" evidence="1">
    <location>
        <begin position="320"/>
        <end position="361"/>
    </location>
</feature>
<dbReference type="Proteomes" id="UP001652542">
    <property type="component" value="Unassembled WGS sequence"/>
</dbReference>
<proteinExistence type="predicted"/>
<dbReference type="Gene3D" id="3.30.1540.10">
    <property type="entry name" value="formyl-coa transferase, domain 3"/>
    <property type="match status" value="1"/>
</dbReference>
<keyword evidence="3" id="KW-1185">Reference proteome</keyword>
<dbReference type="GO" id="GO:0016740">
    <property type="term" value="F:transferase activity"/>
    <property type="evidence" value="ECO:0007669"/>
    <property type="project" value="UniProtKB-KW"/>
</dbReference>
<comment type="caution">
    <text evidence="2">The sequence shown here is derived from an EMBL/GenBank/DDBJ whole genome shotgun (WGS) entry which is preliminary data.</text>
</comment>
<reference evidence="2 3" key="1">
    <citation type="submission" date="2022-10" db="EMBL/GenBank/DDBJ databases">
        <title>Defluviimonas sp. nov., isolated from ocean surface water.</title>
        <authorList>
            <person name="He W."/>
            <person name="Wang L."/>
            <person name="Zhang D.-F."/>
        </authorList>
    </citation>
    <scope>NUCLEOTIDE SEQUENCE [LARGE SCALE GENOMIC DNA]</scope>
    <source>
        <strain evidence="2 3">WL0002</strain>
    </source>
</reference>
<dbReference type="Gene3D" id="3.30.60.110">
    <property type="match status" value="1"/>
</dbReference>
<dbReference type="InterPro" id="IPR044855">
    <property type="entry name" value="CoA-Trfase_III_dom3_sf"/>
</dbReference>
<dbReference type="InterPro" id="IPR003673">
    <property type="entry name" value="CoA-Trfase_fam_III"/>
</dbReference>
<gene>
    <name evidence="2" type="ORF">OEW28_17680</name>
</gene>
<keyword evidence="2" id="KW-0808">Transferase</keyword>
<protein>
    <submittedName>
        <fullName evidence="2">CoA transferase</fullName>
    </submittedName>
</protein>
<evidence type="ECO:0000313" key="2">
    <source>
        <dbReference type="EMBL" id="MCV2870446.1"/>
    </source>
</evidence>